<evidence type="ECO:0000256" key="1">
    <source>
        <dbReference type="SAM" id="SignalP"/>
    </source>
</evidence>
<dbReference type="AlphaFoldDB" id="A0A504YCI7"/>
<dbReference type="OrthoDB" id="10371520at2759"/>
<feature type="signal peptide" evidence="1">
    <location>
        <begin position="1"/>
        <end position="20"/>
    </location>
</feature>
<protein>
    <submittedName>
        <fullName evidence="2">Uncharacterized protein</fullName>
    </submittedName>
</protein>
<keyword evidence="3" id="KW-1185">Reference proteome</keyword>
<keyword evidence="1" id="KW-0732">Signal</keyword>
<comment type="caution">
    <text evidence="2">The sequence shown here is derived from an EMBL/GenBank/DDBJ whole genome shotgun (WGS) entry which is preliminary data.</text>
</comment>
<accession>A0A504YCI7</accession>
<dbReference type="EMBL" id="SUNJ01012291">
    <property type="protein sequence ID" value="TPP58186.1"/>
    <property type="molecule type" value="Genomic_DNA"/>
</dbReference>
<feature type="chain" id="PRO_5021194397" evidence="1">
    <location>
        <begin position="21"/>
        <end position="118"/>
    </location>
</feature>
<gene>
    <name evidence="2" type="ORF">FGIG_10512</name>
</gene>
<proteinExistence type="predicted"/>
<name>A0A504YCI7_FASGI</name>
<evidence type="ECO:0000313" key="2">
    <source>
        <dbReference type="EMBL" id="TPP58186.1"/>
    </source>
</evidence>
<sequence>MRFVLLLMLFTSYLTRLTQQSDSIQTFGDDVEQTRNVYKVCLQESTRGAFLTNQAVSGEDNSDWRRCIIDPNCKRMLYDCLATGLSQPSFVNNRYAQTMLRSINRLNPGSSIAPTKRL</sequence>
<reference evidence="2 3" key="1">
    <citation type="submission" date="2019-04" db="EMBL/GenBank/DDBJ databases">
        <title>Annotation for the trematode Fasciola gigantica.</title>
        <authorList>
            <person name="Choi Y.-J."/>
        </authorList>
    </citation>
    <scope>NUCLEOTIDE SEQUENCE [LARGE SCALE GENOMIC DNA]</scope>
    <source>
        <strain evidence="2">Uganda_cow_1</strain>
    </source>
</reference>
<dbReference type="Proteomes" id="UP000316759">
    <property type="component" value="Unassembled WGS sequence"/>
</dbReference>
<organism evidence="2 3">
    <name type="scientific">Fasciola gigantica</name>
    <name type="common">Giant liver fluke</name>
    <dbReference type="NCBI Taxonomy" id="46835"/>
    <lineage>
        <taxon>Eukaryota</taxon>
        <taxon>Metazoa</taxon>
        <taxon>Spiralia</taxon>
        <taxon>Lophotrochozoa</taxon>
        <taxon>Platyhelminthes</taxon>
        <taxon>Trematoda</taxon>
        <taxon>Digenea</taxon>
        <taxon>Plagiorchiida</taxon>
        <taxon>Echinostomata</taxon>
        <taxon>Echinostomatoidea</taxon>
        <taxon>Fasciolidae</taxon>
        <taxon>Fasciola</taxon>
    </lineage>
</organism>
<evidence type="ECO:0000313" key="3">
    <source>
        <dbReference type="Proteomes" id="UP000316759"/>
    </source>
</evidence>